<feature type="domain" description="HTH tetR-type" evidence="5">
    <location>
        <begin position="16"/>
        <end position="74"/>
    </location>
</feature>
<keyword evidence="7" id="KW-1185">Reference proteome</keyword>
<keyword evidence="2 4" id="KW-0238">DNA-binding</keyword>
<dbReference type="PANTHER" id="PTHR30055">
    <property type="entry name" value="HTH-TYPE TRANSCRIPTIONAL REGULATOR RUTR"/>
    <property type="match status" value="1"/>
</dbReference>
<dbReference type="Proteomes" id="UP000572680">
    <property type="component" value="Unassembled WGS sequence"/>
</dbReference>
<dbReference type="RefSeq" id="WP_182843566.1">
    <property type="nucleotide sequence ID" value="NZ_BAAALP010000009.1"/>
</dbReference>
<reference evidence="6 7" key="1">
    <citation type="submission" date="2020-08" db="EMBL/GenBank/DDBJ databases">
        <title>Genomic Encyclopedia of Type Strains, Phase IV (KMG-IV): sequencing the most valuable type-strain genomes for metagenomic binning, comparative biology and taxonomic classification.</title>
        <authorList>
            <person name="Goeker M."/>
        </authorList>
    </citation>
    <scope>NUCLEOTIDE SEQUENCE [LARGE SCALE GENOMIC DNA]</scope>
    <source>
        <strain evidence="6 7">DSM 44197</strain>
    </source>
</reference>
<sequence>MAQKQAEPSTESRARARTRNAIIDAAIATLRENPAASLGDVAAAAGVGRTTVHRYFPERADLLNAIGARVLEQIQLATERARPHDGPAPAALDRLCQEYFEVGDGLSLMFENPQLIAWEGWQEETPADRALLDLLRRGRRAGAFDPEMSPEWIVQALWALLFAAWSHAREDGVTRHTALTMCLRSLHKMVATAP</sequence>
<dbReference type="SUPFAM" id="SSF48498">
    <property type="entry name" value="Tetracyclin repressor-like, C-terminal domain"/>
    <property type="match status" value="1"/>
</dbReference>
<evidence type="ECO:0000256" key="4">
    <source>
        <dbReference type="PROSITE-ProRule" id="PRU00335"/>
    </source>
</evidence>
<evidence type="ECO:0000313" key="7">
    <source>
        <dbReference type="Proteomes" id="UP000572680"/>
    </source>
</evidence>
<dbReference type="AlphaFoldDB" id="A0A7W3QL93"/>
<accession>A0A7W3QL93</accession>
<dbReference type="GO" id="GO:0003700">
    <property type="term" value="F:DNA-binding transcription factor activity"/>
    <property type="evidence" value="ECO:0007669"/>
    <property type="project" value="TreeGrafter"/>
</dbReference>
<dbReference type="InterPro" id="IPR001647">
    <property type="entry name" value="HTH_TetR"/>
</dbReference>
<dbReference type="InterPro" id="IPR050109">
    <property type="entry name" value="HTH-type_TetR-like_transc_reg"/>
</dbReference>
<keyword evidence="3" id="KW-0804">Transcription</keyword>
<protein>
    <submittedName>
        <fullName evidence="6">AcrR family transcriptional regulator</fullName>
    </submittedName>
</protein>
<dbReference type="GO" id="GO:0000976">
    <property type="term" value="F:transcription cis-regulatory region binding"/>
    <property type="evidence" value="ECO:0007669"/>
    <property type="project" value="TreeGrafter"/>
</dbReference>
<proteinExistence type="predicted"/>
<name>A0A7W3QL93_ACTNM</name>
<dbReference type="InterPro" id="IPR036271">
    <property type="entry name" value="Tet_transcr_reg_TetR-rel_C_sf"/>
</dbReference>
<evidence type="ECO:0000259" key="5">
    <source>
        <dbReference type="PROSITE" id="PS50977"/>
    </source>
</evidence>
<comment type="caution">
    <text evidence="6">The sequence shown here is derived from an EMBL/GenBank/DDBJ whole genome shotgun (WGS) entry which is preliminary data.</text>
</comment>
<organism evidence="6 7">
    <name type="scientific">Actinomadura namibiensis</name>
    <dbReference type="NCBI Taxonomy" id="182080"/>
    <lineage>
        <taxon>Bacteria</taxon>
        <taxon>Bacillati</taxon>
        <taxon>Actinomycetota</taxon>
        <taxon>Actinomycetes</taxon>
        <taxon>Streptosporangiales</taxon>
        <taxon>Thermomonosporaceae</taxon>
        <taxon>Actinomadura</taxon>
    </lineage>
</organism>
<keyword evidence="1" id="KW-0805">Transcription regulation</keyword>
<evidence type="ECO:0000256" key="1">
    <source>
        <dbReference type="ARBA" id="ARBA00023015"/>
    </source>
</evidence>
<evidence type="ECO:0000256" key="3">
    <source>
        <dbReference type="ARBA" id="ARBA00023163"/>
    </source>
</evidence>
<dbReference type="SUPFAM" id="SSF46689">
    <property type="entry name" value="Homeodomain-like"/>
    <property type="match status" value="1"/>
</dbReference>
<evidence type="ECO:0000313" key="6">
    <source>
        <dbReference type="EMBL" id="MBA8951206.1"/>
    </source>
</evidence>
<dbReference type="PROSITE" id="PS50977">
    <property type="entry name" value="HTH_TETR_2"/>
    <property type="match status" value="1"/>
</dbReference>
<dbReference type="EMBL" id="JACJIA010000003">
    <property type="protein sequence ID" value="MBA8951206.1"/>
    <property type="molecule type" value="Genomic_DNA"/>
</dbReference>
<dbReference type="Gene3D" id="1.10.357.10">
    <property type="entry name" value="Tetracycline Repressor, domain 2"/>
    <property type="match status" value="1"/>
</dbReference>
<dbReference type="InterPro" id="IPR009057">
    <property type="entry name" value="Homeodomain-like_sf"/>
</dbReference>
<gene>
    <name evidence="6" type="ORF">HNR61_002837</name>
</gene>
<evidence type="ECO:0000256" key="2">
    <source>
        <dbReference type="ARBA" id="ARBA00023125"/>
    </source>
</evidence>
<feature type="DNA-binding region" description="H-T-H motif" evidence="4">
    <location>
        <begin position="37"/>
        <end position="56"/>
    </location>
</feature>
<dbReference type="Pfam" id="PF00440">
    <property type="entry name" value="TetR_N"/>
    <property type="match status" value="1"/>
</dbReference>
<dbReference type="PANTHER" id="PTHR30055:SF234">
    <property type="entry name" value="HTH-TYPE TRANSCRIPTIONAL REGULATOR BETI"/>
    <property type="match status" value="1"/>
</dbReference>